<dbReference type="Proteomes" id="UP000586722">
    <property type="component" value="Unassembled WGS sequence"/>
</dbReference>
<keyword evidence="6" id="KW-1185">Reference proteome</keyword>
<organism evidence="5 6">
    <name type="scientific">Pannonibacter tanglangensis</name>
    <dbReference type="NCBI Taxonomy" id="2750084"/>
    <lineage>
        <taxon>Bacteria</taxon>
        <taxon>Pseudomonadati</taxon>
        <taxon>Pseudomonadota</taxon>
        <taxon>Alphaproteobacteria</taxon>
        <taxon>Hyphomicrobiales</taxon>
        <taxon>Stappiaceae</taxon>
        <taxon>Pannonibacter</taxon>
    </lineage>
</organism>
<dbReference type="AlphaFoldDB" id="A0A7X5F5T0"/>
<dbReference type="HAMAP" id="MF_00434">
    <property type="entry name" value="Pterin_4_alpha"/>
    <property type="match status" value="1"/>
</dbReference>
<name>A0A7X5F5T0_9HYPH</name>
<evidence type="ECO:0000313" key="6">
    <source>
        <dbReference type="Proteomes" id="UP000586722"/>
    </source>
</evidence>
<proteinExistence type="inferred from homology"/>
<dbReference type="InterPro" id="IPR036428">
    <property type="entry name" value="PCD_sf"/>
</dbReference>
<keyword evidence="3 4" id="KW-0456">Lyase</keyword>
<dbReference type="InterPro" id="IPR001533">
    <property type="entry name" value="Pterin_deHydtase"/>
</dbReference>
<dbReference type="NCBIfam" id="NF002020">
    <property type="entry name" value="PRK00823.1-5"/>
    <property type="match status" value="1"/>
</dbReference>
<evidence type="ECO:0000256" key="3">
    <source>
        <dbReference type="ARBA" id="ARBA00023239"/>
    </source>
</evidence>
<dbReference type="EMBL" id="JAABLQ010000003">
    <property type="protein sequence ID" value="NBN80286.1"/>
    <property type="molecule type" value="Genomic_DNA"/>
</dbReference>
<accession>A0A7X5F5T0</accession>
<dbReference type="Pfam" id="PF01329">
    <property type="entry name" value="Pterin_4a"/>
    <property type="match status" value="1"/>
</dbReference>
<dbReference type="EC" id="4.2.1.96" evidence="4"/>
<protein>
    <recommendedName>
        <fullName evidence="4">Putative pterin-4-alpha-carbinolamine dehydratase</fullName>
        <shortName evidence="4">PHS</shortName>
        <ecNumber evidence="4">4.2.1.96</ecNumber>
    </recommendedName>
    <alternativeName>
        <fullName evidence="4">4-alpha-hydroxy-tetrahydropterin dehydratase</fullName>
    </alternativeName>
    <alternativeName>
        <fullName evidence="4">Pterin carbinolamine dehydratase</fullName>
        <shortName evidence="4">PCD</shortName>
    </alternativeName>
</protein>
<evidence type="ECO:0000256" key="1">
    <source>
        <dbReference type="ARBA" id="ARBA00001554"/>
    </source>
</evidence>
<dbReference type="SUPFAM" id="SSF55248">
    <property type="entry name" value="PCD-like"/>
    <property type="match status" value="1"/>
</dbReference>
<dbReference type="Gene3D" id="3.30.1360.20">
    <property type="entry name" value="Transcriptional coactivator/pterin dehydratase"/>
    <property type="match status" value="1"/>
</dbReference>
<dbReference type="CDD" id="cd00914">
    <property type="entry name" value="PCD_DCoH_subfamily_b"/>
    <property type="match status" value="1"/>
</dbReference>
<gene>
    <name evidence="5" type="ORF">GWI72_18555</name>
</gene>
<dbReference type="PANTHER" id="PTHR12599:SF0">
    <property type="entry name" value="PTERIN-4-ALPHA-CARBINOLAMINE DEHYDRATASE"/>
    <property type="match status" value="1"/>
</dbReference>
<reference evidence="6" key="1">
    <citation type="submission" date="2020-01" db="EMBL/GenBank/DDBJ databases">
        <authorList>
            <person name="Fang Y."/>
            <person name="Sun R."/>
            <person name="Nie L."/>
            <person name="He J."/>
            <person name="Hao L."/>
            <person name="Wang L."/>
            <person name="Su S."/>
            <person name="Lv E."/>
            <person name="Zhang Z."/>
            <person name="Xie R."/>
            <person name="Liu H."/>
        </authorList>
    </citation>
    <scope>NUCLEOTIDE SEQUENCE [LARGE SCALE GENOMIC DNA]</scope>
    <source>
        <strain evidence="6">XCT-53</strain>
    </source>
</reference>
<evidence type="ECO:0000256" key="4">
    <source>
        <dbReference type="HAMAP-Rule" id="MF_00434"/>
    </source>
</evidence>
<dbReference type="NCBIfam" id="NF002018">
    <property type="entry name" value="PRK00823.1-3"/>
    <property type="match status" value="1"/>
</dbReference>
<comment type="similarity">
    <text evidence="2 4">Belongs to the pterin-4-alpha-carbinolamine dehydratase family.</text>
</comment>
<sequence>MTVPGCRKHAWPLYSTARTRTGKPPADRRKTNGRRQVRHQGRQRMATRLTDNERAAALAELTGWSLVEGREAITRRFVFADFTAAFGFMTRVALMAEKMDHHPEWTNVYRTVDITLATHDAGGLTGLDVKLARKVDRAATAAGAD</sequence>
<dbReference type="NCBIfam" id="NF002017">
    <property type="entry name" value="PRK00823.1-2"/>
    <property type="match status" value="1"/>
</dbReference>
<dbReference type="GO" id="GO:0006729">
    <property type="term" value="P:tetrahydrobiopterin biosynthetic process"/>
    <property type="evidence" value="ECO:0007669"/>
    <property type="project" value="InterPro"/>
</dbReference>
<dbReference type="PANTHER" id="PTHR12599">
    <property type="entry name" value="PTERIN-4-ALPHA-CARBINOLAMINE DEHYDRATASE"/>
    <property type="match status" value="1"/>
</dbReference>
<evidence type="ECO:0000313" key="5">
    <source>
        <dbReference type="EMBL" id="NBN80286.1"/>
    </source>
</evidence>
<evidence type="ECO:0000256" key="2">
    <source>
        <dbReference type="ARBA" id="ARBA00006472"/>
    </source>
</evidence>
<comment type="caution">
    <text evidence="5">The sequence shown here is derived from an EMBL/GenBank/DDBJ whole genome shotgun (WGS) entry which is preliminary data.</text>
</comment>
<dbReference type="GO" id="GO:0008124">
    <property type="term" value="F:4-alpha-hydroxytetrahydrobiopterin dehydratase activity"/>
    <property type="evidence" value="ECO:0007669"/>
    <property type="project" value="UniProtKB-UniRule"/>
</dbReference>
<comment type="catalytic activity">
    <reaction evidence="1 4">
        <text>(4aS,6R)-4a-hydroxy-L-erythro-5,6,7,8-tetrahydrobiopterin = (6R)-L-erythro-6,7-dihydrobiopterin + H2O</text>
        <dbReference type="Rhea" id="RHEA:11920"/>
        <dbReference type="ChEBI" id="CHEBI:15377"/>
        <dbReference type="ChEBI" id="CHEBI:15642"/>
        <dbReference type="ChEBI" id="CHEBI:43120"/>
        <dbReference type="EC" id="4.2.1.96"/>
    </reaction>
</comment>